<comment type="caution">
    <text evidence="1">The sequence shown here is derived from an EMBL/GenBank/DDBJ whole genome shotgun (WGS) entry which is preliminary data.</text>
</comment>
<protein>
    <submittedName>
        <fullName evidence="1">Uncharacterized protein</fullName>
    </submittedName>
</protein>
<gene>
    <name evidence="1" type="ORF">LCGC14_2991730</name>
</gene>
<accession>A0A0F8X3J6</accession>
<organism evidence="1">
    <name type="scientific">marine sediment metagenome</name>
    <dbReference type="NCBI Taxonomy" id="412755"/>
    <lineage>
        <taxon>unclassified sequences</taxon>
        <taxon>metagenomes</taxon>
        <taxon>ecological metagenomes</taxon>
    </lineage>
</organism>
<sequence length="82" mass="9834">MAPKEIMEYKYIHFIKIEDKPKTSVYSCRNNKSNYELGIVKWYPGWRQYCFMPIEECVFSVGCLEDINNFINKITKVLKDKL</sequence>
<dbReference type="AlphaFoldDB" id="A0A0F8X3J6"/>
<evidence type="ECO:0000313" key="1">
    <source>
        <dbReference type="EMBL" id="KKK63692.1"/>
    </source>
</evidence>
<reference evidence="1" key="1">
    <citation type="journal article" date="2015" name="Nature">
        <title>Complex archaea that bridge the gap between prokaryotes and eukaryotes.</title>
        <authorList>
            <person name="Spang A."/>
            <person name="Saw J.H."/>
            <person name="Jorgensen S.L."/>
            <person name="Zaremba-Niedzwiedzka K."/>
            <person name="Martijn J."/>
            <person name="Lind A.E."/>
            <person name="van Eijk R."/>
            <person name="Schleper C."/>
            <person name="Guy L."/>
            <person name="Ettema T.J."/>
        </authorList>
    </citation>
    <scope>NUCLEOTIDE SEQUENCE</scope>
</reference>
<name>A0A0F8X3J6_9ZZZZ</name>
<proteinExistence type="predicted"/>
<dbReference type="EMBL" id="LAZR01061378">
    <property type="protein sequence ID" value="KKK63692.1"/>
    <property type="molecule type" value="Genomic_DNA"/>
</dbReference>